<organism evidence="9 10">
    <name type="scientific">Mangrovibacter plantisponsor</name>
    <dbReference type="NCBI Taxonomy" id="451513"/>
    <lineage>
        <taxon>Bacteria</taxon>
        <taxon>Pseudomonadati</taxon>
        <taxon>Pseudomonadota</taxon>
        <taxon>Gammaproteobacteria</taxon>
        <taxon>Enterobacterales</taxon>
        <taxon>Enterobacteriaceae</taxon>
        <taxon>Mangrovibacter</taxon>
    </lineage>
</organism>
<keyword evidence="2 6" id="KW-0997">Cell inner membrane</keyword>
<evidence type="ECO:0000313" key="9">
    <source>
        <dbReference type="EMBL" id="PWW05978.1"/>
    </source>
</evidence>
<feature type="signal peptide" evidence="7">
    <location>
        <begin position="1"/>
        <end position="30"/>
    </location>
</feature>
<name>A0A317PUU1_9ENTR</name>
<dbReference type="Gene3D" id="3.30.70.260">
    <property type="match status" value="1"/>
</dbReference>
<dbReference type="RefSeq" id="WP_036104762.1">
    <property type="nucleotide sequence ID" value="NZ_QGTS01000011.1"/>
</dbReference>
<evidence type="ECO:0000256" key="1">
    <source>
        <dbReference type="ARBA" id="ARBA00022475"/>
    </source>
</evidence>
<gene>
    <name evidence="6" type="primary">mzrA</name>
    <name evidence="9" type="ORF">DES37_11146</name>
</gene>
<evidence type="ECO:0000256" key="6">
    <source>
        <dbReference type="HAMAP-Rule" id="MF_00904"/>
    </source>
</evidence>
<dbReference type="OrthoDB" id="6414235at2"/>
<sequence length="128" mass="14186">MKLFRHLTNNRAHLAIVALLLICASTVFWAATRKPDTTLEIRPARAGATIPDGFFVWHHLDANGIRVKSITPDNNKLVIKFDSNVQSEAAARVLSATLPHGYVITPRQEPTPFDHWLARLGVSPSRIG</sequence>
<dbReference type="HAMAP" id="MF_00904">
    <property type="entry name" value="Modulator_MzrA"/>
    <property type="match status" value="1"/>
</dbReference>
<evidence type="ECO:0000256" key="4">
    <source>
        <dbReference type="ARBA" id="ARBA00022989"/>
    </source>
</evidence>
<dbReference type="GO" id="GO:0005886">
    <property type="term" value="C:plasma membrane"/>
    <property type="evidence" value="ECO:0007669"/>
    <property type="project" value="UniProtKB-SubCell"/>
</dbReference>
<dbReference type="Proteomes" id="UP000246744">
    <property type="component" value="Unassembled WGS sequence"/>
</dbReference>
<protein>
    <recommendedName>
        <fullName evidence="6">Modulator protein MzrA</fullName>
    </recommendedName>
</protein>
<proteinExistence type="inferred from homology"/>
<comment type="subunit">
    <text evidence="6">Interacts with EnvZ.</text>
</comment>
<keyword evidence="7" id="KW-0732">Signal</keyword>
<dbReference type="NCBIfam" id="NF007915">
    <property type="entry name" value="PRK10629.1"/>
    <property type="match status" value="1"/>
</dbReference>
<dbReference type="Pfam" id="PF13721">
    <property type="entry name" value="SecD-TM1"/>
    <property type="match status" value="1"/>
</dbReference>
<evidence type="ECO:0000313" key="10">
    <source>
        <dbReference type="Proteomes" id="UP000246744"/>
    </source>
</evidence>
<keyword evidence="5 6" id="KW-0472">Membrane</keyword>
<dbReference type="InterPro" id="IPR026574">
    <property type="entry name" value="Modulator_MzrA"/>
</dbReference>
<dbReference type="GO" id="GO:0019901">
    <property type="term" value="F:protein kinase binding"/>
    <property type="evidence" value="ECO:0007669"/>
    <property type="project" value="UniProtKB-UniRule"/>
</dbReference>
<dbReference type="EMBL" id="QGTS01000011">
    <property type="protein sequence ID" value="PWW05978.1"/>
    <property type="molecule type" value="Genomic_DNA"/>
</dbReference>
<feature type="chain" id="PRO_5016433886" description="Modulator protein MzrA" evidence="7">
    <location>
        <begin position="31"/>
        <end position="128"/>
    </location>
</feature>
<evidence type="ECO:0000259" key="8">
    <source>
        <dbReference type="Pfam" id="PF13721"/>
    </source>
</evidence>
<comment type="subcellular location">
    <subcellularLocation>
        <location evidence="6">Cell inner membrane</location>
        <topology evidence="6">Single-pass membrane protein</topology>
    </subcellularLocation>
</comment>
<comment type="function">
    <text evidence="6">Modulates the activity of the EnvZ/OmpR two-component regulatory system, probably by directly modulating EnvZ enzymatic activity and increasing stability of phosphorylated OmpR.</text>
</comment>
<evidence type="ECO:0000256" key="7">
    <source>
        <dbReference type="SAM" id="SignalP"/>
    </source>
</evidence>
<reference evidence="9 10" key="1">
    <citation type="submission" date="2018-05" db="EMBL/GenBank/DDBJ databases">
        <title>Genomic Encyclopedia of Type Strains, Phase IV (KMG-IV): sequencing the most valuable type-strain genomes for metagenomic binning, comparative biology and taxonomic classification.</title>
        <authorList>
            <person name="Goeker M."/>
        </authorList>
    </citation>
    <scope>NUCLEOTIDE SEQUENCE [LARGE SCALE GENOMIC DNA]</scope>
    <source>
        <strain evidence="9 10">DSM 19579</strain>
    </source>
</reference>
<comment type="similarity">
    <text evidence="6">Belongs to the MzrA family.</text>
</comment>
<evidence type="ECO:0000256" key="3">
    <source>
        <dbReference type="ARBA" id="ARBA00022692"/>
    </source>
</evidence>
<dbReference type="InterPro" id="IPR027398">
    <property type="entry name" value="SecD-TM"/>
</dbReference>
<keyword evidence="4 6" id="KW-1133">Transmembrane helix</keyword>
<dbReference type="AlphaFoldDB" id="A0A317PUU1"/>
<keyword evidence="1 6" id="KW-1003">Cell membrane</keyword>
<keyword evidence="3 6" id="KW-0812">Transmembrane</keyword>
<accession>A0A317PUU1</accession>
<feature type="domain" description="SecD export protein N-terminal TM" evidence="8">
    <location>
        <begin position="16"/>
        <end position="104"/>
    </location>
</feature>
<comment type="caution">
    <text evidence="9">The sequence shown here is derived from an EMBL/GenBank/DDBJ whole genome shotgun (WGS) entry which is preliminary data.</text>
</comment>
<evidence type="ECO:0000256" key="5">
    <source>
        <dbReference type="ARBA" id="ARBA00023136"/>
    </source>
</evidence>
<evidence type="ECO:0000256" key="2">
    <source>
        <dbReference type="ARBA" id="ARBA00022519"/>
    </source>
</evidence>
<keyword evidence="10" id="KW-1185">Reference proteome</keyword>